<comment type="caution">
    <text evidence="1">The sequence shown here is derived from an EMBL/GenBank/DDBJ whole genome shotgun (WGS) entry which is preliminary data.</text>
</comment>
<keyword evidence="2" id="KW-1185">Reference proteome</keyword>
<name>A0A9X3UJH6_9HYPH</name>
<evidence type="ECO:0008006" key="3">
    <source>
        <dbReference type="Google" id="ProtNLM"/>
    </source>
</evidence>
<proteinExistence type="predicted"/>
<sequence length="171" mass="18430">MSQLVLGERECSAAGPLTPIVEGYRKYLMVDQGILSKTAGGYIHEIMPFLAAYTGDIGDVHKRLSTLTEAEVIAFVAATYPKMSRSGAAMFVTTLRAFLTCLHFSGITDRSMTASVPTVPGRKMSSLPKGTAPDTLKLLLDSCDRKTALRARRHAILMPLSRLGLRAGDVA</sequence>
<protein>
    <recommendedName>
        <fullName evidence="3">Core-binding (CB) domain-containing protein</fullName>
    </recommendedName>
</protein>
<dbReference type="RefSeq" id="WP_267989496.1">
    <property type="nucleotide sequence ID" value="NZ_JAPJZI010000001.1"/>
</dbReference>
<gene>
    <name evidence="1" type="ORF">OQ273_05655</name>
</gene>
<dbReference type="SUPFAM" id="SSF56349">
    <property type="entry name" value="DNA breaking-rejoining enzymes"/>
    <property type="match status" value="1"/>
</dbReference>
<evidence type="ECO:0000313" key="2">
    <source>
        <dbReference type="Proteomes" id="UP001151234"/>
    </source>
</evidence>
<accession>A0A9X3UJH6</accession>
<evidence type="ECO:0000313" key="1">
    <source>
        <dbReference type="EMBL" id="MDA5398054.1"/>
    </source>
</evidence>
<dbReference type="AlphaFoldDB" id="A0A9X3UJH6"/>
<dbReference type="InterPro" id="IPR011010">
    <property type="entry name" value="DNA_brk_join_enz"/>
</dbReference>
<reference evidence="1" key="1">
    <citation type="submission" date="2022-11" db="EMBL/GenBank/DDBJ databases">
        <title>Draft genome sequence of Hoeflea poritis E7-10 and Hoeflea prorocentri PM5-8, separated from scleractinian coral Porites lutea and marine dinoflagellate.</title>
        <authorList>
            <person name="Zhang G."/>
            <person name="Wei Q."/>
            <person name="Cai L."/>
        </authorList>
    </citation>
    <scope>NUCLEOTIDE SEQUENCE</scope>
    <source>
        <strain evidence="1">PM5-8</strain>
    </source>
</reference>
<dbReference type="Proteomes" id="UP001151234">
    <property type="component" value="Unassembled WGS sequence"/>
</dbReference>
<organism evidence="1 2">
    <name type="scientific">Hoeflea prorocentri</name>
    <dbReference type="NCBI Taxonomy" id="1922333"/>
    <lineage>
        <taxon>Bacteria</taxon>
        <taxon>Pseudomonadati</taxon>
        <taxon>Pseudomonadota</taxon>
        <taxon>Alphaproteobacteria</taxon>
        <taxon>Hyphomicrobiales</taxon>
        <taxon>Rhizobiaceae</taxon>
        <taxon>Hoeflea</taxon>
    </lineage>
</organism>
<dbReference type="EMBL" id="JAPJZI010000001">
    <property type="protein sequence ID" value="MDA5398054.1"/>
    <property type="molecule type" value="Genomic_DNA"/>
</dbReference>
<dbReference type="GO" id="GO:0003677">
    <property type="term" value="F:DNA binding"/>
    <property type="evidence" value="ECO:0007669"/>
    <property type="project" value="InterPro"/>
</dbReference>